<dbReference type="SUPFAM" id="SSF53335">
    <property type="entry name" value="S-adenosyl-L-methionine-dependent methyltransferases"/>
    <property type="match status" value="1"/>
</dbReference>
<accession>A0A9W6UGS1</accession>
<dbReference type="Proteomes" id="UP001165092">
    <property type="component" value="Unassembled WGS sequence"/>
</dbReference>
<dbReference type="GO" id="GO:0008168">
    <property type="term" value="F:methyltransferase activity"/>
    <property type="evidence" value="ECO:0007669"/>
    <property type="project" value="UniProtKB-KW"/>
</dbReference>
<proteinExistence type="predicted"/>
<dbReference type="GO" id="GO:0006596">
    <property type="term" value="P:polyamine biosynthetic process"/>
    <property type="evidence" value="ECO:0007669"/>
    <property type="project" value="TreeGrafter"/>
</dbReference>
<protein>
    <submittedName>
        <fullName evidence="2">Methyltransferase</fullName>
    </submittedName>
</protein>
<gene>
    <name evidence="2" type="ORF">Nans01_02680</name>
</gene>
<feature type="domain" description="N(4)-bis(aminopropyl)spermidine synthase C-terminal" evidence="1">
    <location>
        <begin position="114"/>
        <end position="302"/>
    </location>
</feature>
<sequence>MSERLQRPQPVESTMTDLSPALTALLAEQGVDATRAHRVLATLAGGGWFTPSELVRATTVAHRVTAAVLTALEGELDDDGHRIRLREPGRYAAFAARPGLADPVGHLLAPHREALARLERLVAQAPTARADLDHVAATAHTALRRAVFLATRFDLQGARLLCVGDHDLTSLALALVHPGVEAVVVDIDERMLRYIDTEATELGLNVRCYFADLRLGLPASLRSTADLVFTDPPYTPEGVELFVRRGLEGLARPKTARVLMAYGASETTPALVAKTQERLTRLNLATEALWPDFNRYLGAEAIGAASDLYVLRPTARTPTNPREPEGDARIYSQGANARESATAMDAEAATRVWADLAPDLYVGRWPRAALPEGARRAGLTAWFTAPVRARTAVLDLTGGHEALAERVILASGADVLRVVLAADAPQVRDAAGLNRLRAIVGGHHVLEVERGVPDERRALLTVRSADADRPVVGTPVETLLGEYLRRRAHGSIAAVLREGLTRLSADLGTPVNKKQARTLVARALPWLAGHTLLDLPLHRFPALDEAVAHLAGHVAAE</sequence>
<dbReference type="AlphaFoldDB" id="A0A9W6UGS1"/>
<organism evidence="2 3">
    <name type="scientific">Nocardiopsis ansamitocini</name>
    <dbReference type="NCBI Taxonomy" id="1670832"/>
    <lineage>
        <taxon>Bacteria</taxon>
        <taxon>Bacillati</taxon>
        <taxon>Actinomycetota</taxon>
        <taxon>Actinomycetes</taxon>
        <taxon>Streptosporangiales</taxon>
        <taxon>Nocardiopsidaceae</taxon>
        <taxon>Nocardiopsis</taxon>
    </lineage>
</organism>
<dbReference type="EMBL" id="BSQG01000001">
    <property type="protein sequence ID" value="GLU45917.1"/>
    <property type="molecule type" value="Genomic_DNA"/>
</dbReference>
<dbReference type="InterPro" id="IPR002723">
    <property type="entry name" value="BpsA_C"/>
</dbReference>
<reference evidence="2" key="1">
    <citation type="submission" date="2023-02" db="EMBL/GenBank/DDBJ databases">
        <title>Nocardiopsis ansamitocini NBRC 112285.</title>
        <authorList>
            <person name="Ichikawa N."/>
            <person name="Sato H."/>
            <person name="Tonouchi N."/>
        </authorList>
    </citation>
    <scope>NUCLEOTIDE SEQUENCE</scope>
    <source>
        <strain evidence="2">NBRC 112285</strain>
    </source>
</reference>
<dbReference type="Gene3D" id="3.40.50.150">
    <property type="entry name" value="Vaccinia Virus protein VP39"/>
    <property type="match status" value="1"/>
</dbReference>
<dbReference type="PANTHER" id="PTHR23290:SF0">
    <property type="entry name" value="RRNA N6-ADENOSINE-METHYLTRANSFERASE METTL5"/>
    <property type="match status" value="1"/>
</dbReference>
<dbReference type="InterPro" id="IPR029063">
    <property type="entry name" value="SAM-dependent_MTases_sf"/>
</dbReference>
<name>A0A9W6UGS1_9ACTN</name>
<dbReference type="GO" id="GO:0032259">
    <property type="term" value="P:methylation"/>
    <property type="evidence" value="ECO:0007669"/>
    <property type="project" value="UniProtKB-KW"/>
</dbReference>
<keyword evidence="2" id="KW-0808">Transferase</keyword>
<dbReference type="RefSeq" id="WP_285756790.1">
    <property type="nucleotide sequence ID" value="NZ_BSQG01000001.1"/>
</dbReference>
<evidence type="ECO:0000259" key="1">
    <source>
        <dbReference type="Pfam" id="PF01861"/>
    </source>
</evidence>
<keyword evidence="2" id="KW-0489">Methyltransferase</keyword>
<dbReference type="InterPro" id="IPR002052">
    <property type="entry name" value="DNA_methylase_N6_adenine_CS"/>
</dbReference>
<dbReference type="InterPro" id="IPR051720">
    <property type="entry name" value="rRNA_MeTrfase/Polyamine_Synth"/>
</dbReference>
<evidence type="ECO:0000313" key="2">
    <source>
        <dbReference type="EMBL" id="GLU45917.1"/>
    </source>
</evidence>
<dbReference type="PANTHER" id="PTHR23290">
    <property type="entry name" value="RRNA N6-ADENOSINE-METHYLTRANSFERASE METTL5"/>
    <property type="match status" value="1"/>
</dbReference>
<evidence type="ECO:0000313" key="3">
    <source>
        <dbReference type="Proteomes" id="UP001165092"/>
    </source>
</evidence>
<dbReference type="GO" id="GO:0003676">
    <property type="term" value="F:nucleic acid binding"/>
    <property type="evidence" value="ECO:0007669"/>
    <property type="project" value="InterPro"/>
</dbReference>
<keyword evidence="3" id="KW-1185">Reference proteome</keyword>
<comment type="caution">
    <text evidence="2">The sequence shown here is derived from an EMBL/GenBank/DDBJ whole genome shotgun (WGS) entry which is preliminary data.</text>
</comment>
<dbReference type="Pfam" id="PF01861">
    <property type="entry name" value="BpsA_C"/>
    <property type="match status" value="1"/>
</dbReference>
<dbReference type="PROSITE" id="PS00092">
    <property type="entry name" value="N6_MTASE"/>
    <property type="match status" value="1"/>
</dbReference>